<accession>A0ABS9HRX4</accession>
<reference evidence="1 2" key="3">
    <citation type="submission" date="2022-01" db="EMBL/GenBank/DDBJ databases">
        <authorList>
            <person name="Zhou L.Y."/>
        </authorList>
    </citation>
    <scope>NUCLEOTIDE SEQUENCE [LARGE SCALE GENOMIC DNA]</scope>
    <source>
        <strain evidence="1 2">TLK-CK17</strain>
    </source>
</reference>
<reference evidence="1 2" key="1">
    <citation type="submission" date="2022-01" db="EMBL/GenBank/DDBJ databases">
        <title>Lysobacter chinensis sp. nov., a bacterium isolated from cow dung compost.</title>
        <authorList>
            <person name="Liu Y."/>
        </authorList>
    </citation>
    <scope>NUCLEOTIDE SEQUENCE [LARGE SCALE GENOMIC DNA]</scope>
    <source>
        <strain evidence="1 2">TLK-CK17</strain>
    </source>
</reference>
<dbReference type="Proteomes" id="UP001430796">
    <property type="component" value="Unassembled WGS sequence"/>
</dbReference>
<comment type="caution">
    <text evidence="1">The sequence shown here is derived from an EMBL/GenBank/DDBJ whole genome shotgun (WGS) entry which is preliminary data.</text>
</comment>
<proteinExistence type="predicted"/>
<reference evidence="2" key="2">
    <citation type="submission" date="2022-01" db="EMBL/GenBank/DDBJ databases">
        <title>Lysobacter chinensis sp. nov., a bacterium isolated from cow dung compost.</title>
        <authorList>
            <person name="Zhou L.Y."/>
        </authorList>
    </citation>
    <scope>NUCLEOTIDE SEQUENCE [LARGE SCALE GENOMIC DNA]</scope>
    <source>
        <strain evidence="2">TLK-CK17</strain>
    </source>
</reference>
<organism evidence="1 2">
    <name type="scientific">Marilutibacter chinensis</name>
    <dbReference type="NCBI Taxonomy" id="2912247"/>
    <lineage>
        <taxon>Bacteria</taxon>
        <taxon>Pseudomonadati</taxon>
        <taxon>Pseudomonadota</taxon>
        <taxon>Gammaproteobacteria</taxon>
        <taxon>Lysobacterales</taxon>
        <taxon>Lysobacteraceae</taxon>
        <taxon>Marilutibacter</taxon>
    </lineage>
</organism>
<gene>
    <name evidence="1" type="ORF">L3V18_04470</name>
</gene>
<keyword evidence="2" id="KW-1185">Reference proteome</keyword>
<sequence>MKHWQANRRAVLAEVFMPGMTVSEAADALAMALGTSFSIATVRNDLLELGLTPANGTERRRVATKSRREEVRARVLAGESPRAIAQQLHAAVDRVKADIQALVAEGELPEEMIARAFAMRQIDALARYIPALGPDAQAAYEKLRRAVFSH</sequence>
<dbReference type="EMBL" id="JAKJPO010000001">
    <property type="protein sequence ID" value="MCF7221043.1"/>
    <property type="molecule type" value="Genomic_DNA"/>
</dbReference>
<dbReference type="RefSeq" id="WP_237053388.1">
    <property type="nucleotide sequence ID" value="NZ_JAKJPO010000001.1"/>
</dbReference>
<evidence type="ECO:0000313" key="2">
    <source>
        <dbReference type="Proteomes" id="UP001430796"/>
    </source>
</evidence>
<evidence type="ECO:0000313" key="1">
    <source>
        <dbReference type="EMBL" id="MCF7221043.1"/>
    </source>
</evidence>
<protein>
    <submittedName>
        <fullName evidence="1">Uncharacterized protein</fullName>
    </submittedName>
</protein>
<name>A0ABS9HRX4_9GAMM</name>